<evidence type="ECO:0000256" key="2">
    <source>
        <dbReference type="SAM" id="MobiDB-lite"/>
    </source>
</evidence>
<organism evidence="4 5">
    <name type="scientific">Frankliniella fusca</name>
    <dbReference type="NCBI Taxonomy" id="407009"/>
    <lineage>
        <taxon>Eukaryota</taxon>
        <taxon>Metazoa</taxon>
        <taxon>Ecdysozoa</taxon>
        <taxon>Arthropoda</taxon>
        <taxon>Hexapoda</taxon>
        <taxon>Insecta</taxon>
        <taxon>Pterygota</taxon>
        <taxon>Neoptera</taxon>
        <taxon>Paraneoptera</taxon>
        <taxon>Thysanoptera</taxon>
        <taxon>Terebrantia</taxon>
        <taxon>Thripoidea</taxon>
        <taxon>Thripidae</taxon>
        <taxon>Frankliniella</taxon>
    </lineage>
</organism>
<dbReference type="AlphaFoldDB" id="A0AAE1GZE8"/>
<feature type="compositionally biased region" description="Basic residues" evidence="2">
    <location>
        <begin position="741"/>
        <end position="750"/>
    </location>
</feature>
<feature type="region of interest" description="Disordered" evidence="2">
    <location>
        <begin position="695"/>
        <end position="750"/>
    </location>
</feature>
<dbReference type="Proteomes" id="UP001219518">
    <property type="component" value="Unassembled WGS sequence"/>
</dbReference>
<evidence type="ECO:0000313" key="5">
    <source>
        <dbReference type="Proteomes" id="UP001219518"/>
    </source>
</evidence>
<keyword evidence="1" id="KW-0862">Zinc</keyword>
<dbReference type="InterPro" id="IPR018289">
    <property type="entry name" value="MULE_transposase_dom"/>
</dbReference>
<dbReference type="PANTHER" id="PTHR35385">
    <property type="entry name" value="PROTEIN B, PUTATIVE-RELATED-RELATED"/>
    <property type="match status" value="1"/>
</dbReference>
<dbReference type="PROSITE" id="PS50966">
    <property type="entry name" value="ZF_SWIM"/>
    <property type="match status" value="1"/>
</dbReference>
<feature type="compositionally biased region" description="Acidic residues" evidence="2">
    <location>
        <begin position="594"/>
        <end position="605"/>
    </location>
</feature>
<evidence type="ECO:0000259" key="3">
    <source>
        <dbReference type="PROSITE" id="PS50966"/>
    </source>
</evidence>
<dbReference type="EMBL" id="JAHWGI010000287">
    <property type="protein sequence ID" value="KAK3911882.1"/>
    <property type="molecule type" value="Genomic_DNA"/>
</dbReference>
<sequence>MNIPSEYVVEKDKKLSKDGKIILRANFTSKEEVEDWLRIYKSSTCTEWVIKDEPKDLKRETPLPAVITITQHNHKTKGCFETLKYLRVTKDTKEKLSKYFSEGFGPGAAYRMNDLSLKLMPNSGEIRANSAINPTPRMVQYLFDQWRNSEYGESWGCDPFPKLREKISLYESEGTSIHIDDSDSDDWAVLVVTPIMKRAQNLLSASEIIFTDTTSNVEFTQSSVTLMLTATKGGAVPIAILIHSSQSTECYTKAYNLLKSNYPKCFGGKEEPGIFMTDNSAAEKGALSIVWPNALQYLCHFHICQSEWRWLKDSKHQVPQNRQQNLMQLLKKIMYAENAEGLETAIELLEECNQENYIKHVKKDLLDKKEQWIKLFRNDIISRGHNTNNYAEATIRILKDVILTRTKAFNVTAMVEFIAHIWEPYFESRLLRYAYGREAGPLLRFEELSSGMPEGAFERVECVEGSLYNVPSGNVKTPDLFYEVETSVGWCSCPIGRSGAMCKHQALLYEKIGGAFPNMPAITCVGRYELGKLALGASCPQFSFFVAVNESVPEEYLALMNASDENQNVVLDLDLGEMMSQMADQANDITQNELEQDSFTEETSNEQETTNSIGAEQLEKDIQNVVEELAGEIKRVAALAKRNSSDLDSHKRTLQRLVQRLRRVKTPNQATTTIISLNARANCTSKNSWRINVQPTATSRRRPELGRGCARVDSGKPPAKMPVAKRSRKPKHKFSNSVARNKAHPKGHGH</sequence>
<keyword evidence="5" id="KW-1185">Reference proteome</keyword>
<proteinExistence type="predicted"/>
<accession>A0AAE1GZE8</accession>
<reference evidence="4" key="1">
    <citation type="submission" date="2021-07" db="EMBL/GenBank/DDBJ databases">
        <authorList>
            <person name="Catto M.A."/>
            <person name="Jacobson A."/>
            <person name="Kennedy G."/>
            <person name="Labadie P."/>
            <person name="Hunt B.G."/>
            <person name="Srinivasan R."/>
        </authorList>
    </citation>
    <scope>NUCLEOTIDE SEQUENCE</scope>
    <source>
        <strain evidence="4">PL_HMW_Pooled</strain>
        <tissue evidence="4">Head</tissue>
    </source>
</reference>
<evidence type="ECO:0000256" key="1">
    <source>
        <dbReference type="PROSITE-ProRule" id="PRU00325"/>
    </source>
</evidence>
<feature type="domain" description="SWIM-type" evidence="3">
    <location>
        <begin position="482"/>
        <end position="513"/>
    </location>
</feature>
<dbReference type="PANTHER" id="PTHR35385:SF2">
    <property type="entry name" value="PROTEIN B, PUTATIVE-RELATED"/>
    <property type="match status" value="1"/>
</dbReference>
<dbReference type="Pfam" id="PF10551">
    <property type="entry name" value="MULE"/>
    <property type="match status" value="1"/>
</dbReference>
<gene>
    <name evidence="4" type="ORF">KUF71_004562</name>
</gene>
<protein>
    <submittedName>
        <fullName evidence="4">Protein disulfide-isomerase C17H9.14c</fullName>
    </submittedName>
</protein>
<feature type="region of interest" description="Disordered" evidence="2">
    <location>
        <begin position="594"/>
        <end position="616"/>
    </location>
</feature>
<feature type="compositionally biased region" description="Basic residues" evidence="2">
    <location>
        <begin position="723"/>
        <end position="734"/>
    </location>
</feature>
<name>A0AAE1GZE8_9NEOP</name>
<keyword evidence="1" id="KW-0863">Zinc-finger</keyword>
<evidence type="ECO:0000313" key="4">
    <source>
        <dbReference type="EMBL" id="KAK3911882.1"/>
    </source>
</evidence>
<dbReference type="GO" id="GO:0008270">
    <property type="term" value="F:zinc ion binding"/>
    <property type="evidence" value="ECO:0007669"/>
    <property type="project" value="UniProtKB-KW"/>
</dbReference>
<dbReference type="InterPro" id="IPR007527">
    <property type="entry name" value="Znf_SWIM"/>
</dbReference>
<reference evidence="4" key="2">
    <citation type="journal article" date="2023" name="BMC Genomics">
        <title>Pest status, molecular evolution, and epigenetic factors derived from the genome assembly of Frankliniella fusca, a thysanopteran phytovirus vector.</title>
        <authorList>
            <person name="Catto M.A."/>
            <person name="Labadie P.E."/>
            <person name="Jacobson A.L."/>
            <person name="Kennedy G.G."/>
            <person name="Srinivasan R."/>
            <person name="Hunt B.G."/>
        </authorList>
    </citation>
    <scope>NUCLEOTIDE SEQUENCE</scope>
    <source>
        <strain evidence="4">PL_HMW_Pooled</strain>
    </source>
</reference>
<keyword evidence="1" id="KW-0479">Metal-binding</keyword>
<comment type="caution">
    <text evidence="4">The sequence shown here is derived from an EMBL/GenBank/DDBJ whole genome shotgun (WGS) entry which is preliminary data.</text>
</comment>